<comment type="caution">
    <text evidence="8">The sequence shown here is derived from an EMBL/GenBank/DDBJ whole genome shotgun (WGS) entry which is preliminary data.</text>
</comment>
<feature type="binding site" evidence="7">
    <location>
        <position position="204"/>
    </location>
    <ligand>
        <name>S-adenosyl-L-methionine</name>
        <dbReference type="ChEBI" id="CHEBI:59789"/>
    </ligand>
</feature>
<dbReference type="PANTHER" id="PTHR23417:SF14">
    <property type="entry name" value="PENTACOTRIPEPTIDE-REPEAT REGION OF PRORP DOMAIN-CONTAINING PROTEIN"/>
    <property type="match status" value="1"/>
</dbReference>
<dbReference type="EMBL" id="AFPW01000027">
    <property type="protein sequence ID" value="EGQ13591.1"/>
    <property type="molecule type" value="Genomic_DNA"/>
</dbReference>
<evidence type="ECO:0000256" key="3">
    <source>
        <dbReference type="ARBA" id="ARBA00022603"/>
    </source>
</evidence>
<evidence type="ECO:0000313" key="9">
    <source>
        <dbReference type="Proteomes" id="UP000007820"/>
    </source>
</evidence>
<dbReference type="PANTHER" id="PTHR23417">
    <property type="entry name" value="3-DEOXY-D-MANNO-OCTULOSONIC-ACID TRANSFERASE/TRNA GUANINE-N 7 - -METHYLTRANSFERASE"/>
    <property type="match status" value="1"/>
</dbReference>
<dbReference type="HAMAP" id="MF_01057">
    <property type="entry name" value="tRNA_methyltr_TrmB"/>
    <property type="match status" value="1"/>
</dbReference>
<comment type="function">
    <text evidence="2 7">Catalyzes the formation of N(7)-methylguanine at position 46 (m7G46) in tRNA.</text>
</comment>
<feature type="binding site" evidence="7">
    <location>
        <position position="155"/>
    </location>
    <ligand>
        <name>S-adenosyl-L-methionine</name>
        <dbReference type="ChEBI" id="CHEBI:59789"/>
    </ligand>
</feature>
<dbReference type="InterPro" id="IPR029063">
    <property type="entry name" value="SAM-dependent_MTases_sf"/>
</dbReference>
<dbReference type="InterPro" id="IPR003358">
    <property type="entry name" value="tRNA_(Gua-N-7)_MeTrfase_Trmb"/>
</dbReference>
<protein>
    <recommendedName>
        <fullName evidence="7">tRNA (guanine-N(7)-)-methyltransferase</fullName>
        <ecNumber evidence="7">2.1.1.33</ecNumber>
    </recommendedName>
    <alternativeName>
        <fullName evidence="7">tRNA (guanine(46)-N(7))-methyltransferase</fullName>
    </alternativeName>
    <alternativeName>
        <fullName evidence="7">tRNA(m7G46)-methyltransferase</fullName>
    </alternativeName>
</protein>
<name>F9D4T1_PREDD</name>
<evidence type="ECO:0000256" key="6">
    <source>
        <dbReference type="ARBA" id="ARBA00022694"/>
    </source>
</evidence>
<proteinExistence type="inferred from homology"/>
<dbReference type="SUPFAM" id="SSF53335">
    <property type="entry name" value="S-adenosyl-L-methionine-dependent methyltransferases"/>
    <property type="match status" value="1"/>
</dbReference>
<feature type="binding site" evidence="7">
    <location>
        <begin position="282"/>
        <end position="285"/>
    </location>
    <ligand>
        <name>substrate</name>
    </ligand>
</feature>
<dbReference type="NCBIfam" id="NF001080">
    <property type="entry name" value="PRK00121.2-2"/>
    <property type="match status" value="1"/>
</dbReference>
<evidence type="ECO:0000256" key="2">
    <source>
        <dbReference type="ARBA" id="ARBA00003015"/>
    </source>
</evidence>
<organism evidence="8 9">
    <name type="scientific">Prevotella dentalis (strain ATCC 49559 / DSM 3688 / JCM 13448 / NCTC 12043 / ES 2772)</name>
    <name type="common">Mitsuokella dentalis</name>
    <dbReference type="NCBI Taxonomy" id="908937"/>
    <lineage>
        <taxon>Bacteria</taxon>
        <taxon>Pseudomonadati</taxon>
        <taxon>Bacteroidota</taxon>
        <taxon>Bacteroidia</taxon>
        <taxon>Bacteroidales</taxon>
        <taxon>Prevotellaceae</taxon>
        <taxon>Prevotella</taxon>
    </lineage>
</organism>
<comment type="pathway">
    <text evidence="7">tRNA modification; N(7)-methylguanine-tRNA biosynthesis.</text>
</comment>
<dbReference type="InterPro" id="IPR055361">
    <property type="entry name" value="tRNA_methyltr_TrmB_bact"/>
</dbReference>
<evidence type="ECO:0000256" key="4">
    <source>
        <dbReference type="ARBA" id="ARBA00022679"/>
    </source>
</evidence>
<comment type="similarity">
    <text evidence="7">Belongs to the class I-like SAM-binding methyltransferase superfamily. TrmB family.</text>
</comment>
<feature type="binding site" evidence="7">
    <location>
        <position position="238"/>
    </location>
    <ligand>
        <name>substrate</name>
    </ligand>
</feature>
<reference evidence="8 9" key="1">
    <citation type="submission" date="2011-04" db="EMBL/GenBank/DDBJ databases">
        <authorList>
            <person name="Muzny D."/>
            <person name="Qin X."/>
            <person name="Deng J."/>
            <person name="Jiang H."/>
            <person name="Liu Y."/>
            <person name="Qu J."/>
            <person name="Song X.-Z."/>
            <person name="Zhang L."/>
            <person name="Thornton R."/>
            <person name="Coyle M."/>
            <person name="Francisco L."/>
            <person name="Jackson L."/>
            <person name="Javaid M."/>
            <person name="Korchina V."/>
            <person name="Kovar C."/>
            <person name="Mata R."/>
            <person name="Mathew T."/>
            <person name="Ngo R."/>
            <person name="Nguyen L."/>
            <person name="Nguyen N."/>
            <person name="Okwuonu G."/>
            <person name="Ongeri F."/>
            <person name="Pham C."/>
            <person name="Simmons D."/>
            <person name="Wilczek-Boney K."/>
            <person name="Hale W."/>
            <person name="Jakkamsetti A."/>
            <person name="Pham P."/>
            <person name="Ruth R."/>
            <person name="San Lucas F."/>
            <person name="Warren J."/>
            <person name="Zhang J."/>
            <person name="Zhao Z."/>
            <person name="Zhou C."/>
            <person name="Zhu D."/>
            <person name="Lee S."/>
            <person name="Bess C."/>
            <person name="Blankenburg K."/>
            <person name="Forbes L."/>
            <person name="Fu Q."/>
            <person name="Gubbala S."/>
            <person name="Hirani K."/>
            <person name="Jayaseelan J.C."/>
            <person name="Lara F."/>
            <person name="Munidasa M."/>
            <person name="Palculict T."/>
            <person name="Patil S."/>
            <person name="Pu L.-L."/>
            <person name="Saada N."/>
            <person name="Tang L."/>
            <person name="Weissenberger G."/>
            <person name="Zhu Y."/>
            <person name="Hemphill L."/>
            <person name="Shang Y."/>
            <person name="Youmans B."/>
            <person name="Ayvaz T."/>
            <person name="Ross M."/>
            <person name="Santibanez J."/>
            <person name="Aqrawi P."/>
            <person name="Gross S."/>
            <person name="Joshi V."/>
            <person name="Fowler G."/>
            <person name="Nazareth L."/>
            <person name="Reid J."/>
            <person name="Worley K."/>
            <person name="Petrosino J."/>
            <person name="Highlander S."/>
            <person name="Gibbs R."/>
        </authorList>
    </citation>
    <scope>NUCLEOTIDE SEQUENCE [LARGE SCALE GENOMIC DNA]</scope>
    <source>
        <strain evidence="8 9">DSM 3688</strain>
    </source>
</reference>
<dbReference type="PROSITE" id="PS51625">
    <property type="entry name" value="SAM_MT_TRMB"/>
    <property type="match status" value="1"/>
</dbReference>
<evidence type="ECO:0000256" key="7">
    <source>
        <dbReference type="HAMAP-Rule" id="MF_01057"/>
    </source>
</evidence>
<keyword evidence="3 7" id="KW-0489">Methyltransferase</keyword>
<keyword evidence="4 7" id="KW-0808">Transferase</keyword>
<dbReference type="EC" id="2.1.1.33" evidence="7"/>
<evidence type="ECO:0000256" key="5">
    <source>
        <dbReference type="ARBA" id="ARBA00022691"/>
    </source>
</evidence>
<feature type="binding site" evidence="7">
    <location>
        <position position="208"/>
    </location>
    <ligand>
        <name>substrate</name>
    </ligand>
</feature>
<dbReference type="STRING" id="908937.Prede_1682"/>
<comment type="catalytic activity">
    <reaction evidence="1 7">
        <text>guanosine(46) in tRNA + S-adenosyl-L-methionine = N(7)-methylguanosine(46) in tRNA + S-adenosyl-L-homocysteine</text>
        <dbReference type="Rhea" id="RHEA:42708"/>
        <dbReference type="Rhea" id="RHEA-COMP:10188"/>
        <dbReference type="Rhea" id="RHEA-COMP:10189"/>
        <dbReference type="ChEBI" id="CHEBI:57856"/>
        <dbReference type="ChEBI" id="CHEBI:59789"/>
        <dbReference type="ChEBI" id="CHEBI:74269"/>
        <dbReference type="ChEBI" id="CHEBI:74480"/>
        <dbReference type="EC" id="2.1.1.33"/>
    </reaction>
</comment>
<dbReference type="Pfam" id="PF02390">
    <property type="entry name" value="Methyltransf_4"/>
    <property type="match status" value="1"/>
</dbReference>
<dbReference type="UniPathway" id="UPA00989"/>
<gene>
    <name evidence="7" type="primary">trmB</name>
    <name evidence="8" type="ORF">HMPREF9136_1859</name>
</gene>
<evidence type="ECO:0000256" key="1">
    <source>
        <dbReference type="ARBA" id="ARBA00000142"/>
    </source>
</evidence>
<comment type="caution">
    <text evidence="7">Lacks conserved residue(s) required for the propagation of feature annotation.</text>
</comment>
<dbReference type="eggNOG" id="COG0220">
    <property type="taxonomic scope" value="Bacteria"/>
</dbReference>
<keyword evidence="6 7" id="KW-0819">tRNA processing</keyword>
<keyword evidence="5 7" id="KW-0949">S-adenosyl-L-methionine</keyword>
<dbReference type="Gene3D" id="3.40.50.150">
    <property type="entry name" value="Vaccinia Virus protein VP39"/>
    <property type="match status" value="1"/>
</dbReference>
<sequence>MHVHAHDSPPFLDKNDGRRMAFPPIIIRNTCMTSGNTGSMAGSLPAHSRKITAPACLGKQGFFVTLQLKNRILAPQNRIMGKGKLAKFAEMKEMSNVFEYPFSVVDNVPFTMKGHWRDEYFHNDNPIVLELGCGKGEYTVGLARLYPDVNFIGVDIKGARMWTGAKLAQEQQLPNVAFLRTSIEIIDRFFDRDEVQEIWLTFSDPQMKNVHKRLTSTFFMERYRRFLVDGGLIHLKTDSNFLFTYTRLMVERNGLPTDVCTDDLYHATPEGLMGSPLLTIQTYYESMWIERGLNIRYLRFHLPQADTLAEPDVEIPLDEYRSYHRTKRSSKTTAR</sequence>
<dbReference type="Proteomes" id="UP000007820">
    <property type="component" value="Unassembled WGS sequence"/>
</dbReference>
<dbReference type="AlphaFoldDB" id="F9D4T1"/>
<feature type="binding site" evidence="7">
    <location>
        <position position="130"/>
    </location>
    <ligand>
        <name>S-adenosyl-L-methionine</name>
        <dbReference type="ChEBI" id="CHEBI:59789"/>
    </ligand>
</feature>
<dbReference type="CDD" id="cd02440">
    <property type="entry name" value="AdoMet_MTases"/>
    <property type="match status" value="1"/>
</dbReference>
<evidence type="ECO:0000313" key="8">
    <source>
        <dbReference type="EMBL" id="EGQ13591.1"/>
    </source>
</evidence>
<dbReference type="GO" id="GO:0008176">
    <property type="term" value="F:tRNA (guanine(46)-N7)-methyltransferase activity"/>
    <property type="evidence" value="ECO:0007669"/>
    <property type="project" value="UniProtKB-UniRule"/>
</dbReference>
<dbReference type="GO" id="GO:0043527">
    <property type="term" value="C:tRNA methyltransferase complex"/>
    <property type="evidence" value="ECO:0007669"/>
    <property type="project" value="TreeGrafter"/>
</dbReference>
<accession>F9D4T1</accession>